<evidence type="ECO:0000313" key="2">
    <source>
        <dbReference type="EMBL" id="JAD71449.1"/>
    </source>
</evidence>
<feature type="compositionally biased region" description="Polar residues" evidence="1">
    <location>
        <begin position="1"/>
        <end position="12"/>
    </location>
</feature>
<protein>
    <submittedName>
        <fullName evidence="2">Uncharacterized protein</fullName>
    </submittedName>
</protein>
<proteinExistence type="predicted"/>
<accession>A0A0A9C556</accession>
<reference evidence="2" key="1">
    <citation type="submission" date="2014-09" db="EMBL/GenBank/DDBJ databases">
        <authorList>
            <person name="Magalhaes I.L.F."/>
            <person name="Oliveira U."/>
            <person name="Santos F.R."/>
            <person name="Vidigal T.H.D.A."/>
            <person name="Brescovit A.D."/>
            <person name="Santos A.J."/>
        </authorList>
    </citation>
    <scope>NUCLEOTIDE SEQUENCE</scope>
    <source>
        <tissue evidence="2">Shoot tissue taken approximately 20 cm above the soil surface</tissue>
    </source>
</reference>
<feature type="region of interest" description="Disordered" evidence="1">
    <location>
        <begin position="1"/>
        <end position="21"/>
    </location>
</feature>
<dbReference type="EMBL" id="GBRH01226446">
    <property type="protein sequence ID" value="JAD71449.1"/>
    <property type="molecule type" value="Transcribed_RNA"/>
</dbReference>
<reference evidence="2" key="2">
    <citation type="journal article" date="2015" name="Data Brief">
        <title>Shoot transcriptome of the giant reed, Arundo donax.</title>
        <authorList>
            <person name="Barrero R.A."/>
            <person name="Guerrero F.D."/>
            <person name="Moolhuijzen P."/>
            <person name="Goolsby J.A."/>
            <person name="Tidwell J."/>
            <person name="Bellgard S.E."/>
            <person name="Bellgard M.I."/>
        </authorList>
    </citation>
    <scope>NUCLEOTIDE SEQUENCE</scope>
    <source>
        <tissue evidence="2">Shoot tissue taken approximately 20 cm above the soil surface</tissue>
    </source>
</reference>
<name>A0A0A9C556_ARUDO</name>
<sequence>MPRRSGNPSSGESPPHPELSV</sequence>
<dbReference type="AlphaFoldDB" id="A0A0A9C556"/>
<organism evidence="2">
    <name type="scientific">Arundo donax</name>
    <name type="common">Giant reed</name>
    <name type="synonym">Donax arundinaceus</name>
    <dbReference type="NCBI Taxonomy" id="35708"/>
    <lineage>
        <taxon>Eukaryota</taxon>
        <taxon>Viridiplantae</taxon>
        <taxon>Streptophyta</taxon>
        <taxon>Embryophyta</taxon>
        <taxon>Tracheophyta</taxon>
        <taxon>Spermatophyta</taxon>
        <taxon>Magnoliopsida</taxon>
        <taxon>Liliopsida</taxon>
        <taxon>Poales</taxon>
        <taxon>Poaceae</taxon>
        <taxon>PACMAD clade</taxon>
        <taxon>Arundinoideae</taxon>
        <taxon>Arundineae</taxon>
        <taxon>Arundo</taxon>
    </lineage>
</organism>
<evidence type="ECO:0000256" key="1">
    <source>
        <dbReference type="SAM" id="MobiDB-lite"/>
    </source>
</evidence>